<feature type="transmembrane region" description="Helical" evidence="1">
    <location>
        <begin position="12"/>
        <end position="31"/>
    </location>
</feature>
<proteinExistence type="predicted"/>
<keyword evidence="3" id="KW-1185">Reference proteome</keyword>
<organism evidence="2 3">
    <name type="scientific">Candidatus Neptunichlamydia vexilliferae</name>
    <dbReference type="NCBI Taxonomy" id="1651774"/>
    <lineage>
        <taxon>Bacteria</taxon>
        <taxon>Pseudomonadati</taxon>
        <taxon>Chlamydiota</taxon>
        <taxon>Chlamydiia</taxon>
        <taxon>Parachlamydiales</taxon>
        <taxon>Simkaniaceae</taxon>
        <taxon>Candidatus Neptunichlamydia</taxon>
    </lineage>
</organism>
<evidence type="ECO:0008006" key="4">
    <source>
        <dbReference type="Google" id="ProtNLM"/>
    </source>
</evidence>
<keyword evidence="1" id="KW-1133">Transmembrane helix</keyword>
<reference evidence="2 3" key="1">
    <citation type="submission" date="2020-01" db="EMBL/GenBank/DDBJ databases">
        <title>Draft genome sequence of Cand. Neptunochlamydia vexilliferae K9.</title>
        <authorList>
            <person name="Schulz F."/>
            <person name="Koestlbacher S."/>
            <person name="Wascher F."/>
            <person name="Pizzetti I."/>
            <person name="Horn M."/>
        </authorList>
    </citation>
    <scope>NUCLEOTIDE SEQUENCE [LARGE SCALE GENOMIC DNA]</scope>
    <source>
        <strain evidence="2 3">K9</strain>
    </source>
</reference>
<evidence type="ECO:0000256" key="1">
    <source>
        <dbReference type="SAM" id="Phobius"/>
    </source>
</evidence>
<accession>A0ABS0AZE5</accession>
<gene>
    <name evidence="2" type="ORF">NEPTK9_000829</name>
</gene>
<name>A0ABS0AZE5_9BACT</name>
<protein>
    <recommendedName>
        <fullName evidence="4">PpiC domain-containing protein</fullName>
    </recommendedName>
</protein>
<comment type="caution">
    <text evidence="2">The sequence shown here is derived from an EMBL/GenBank/DDBJ whole genome shotgun (WGS) entry which is preliminary data.</text>
</comment>
<keyword evidence="1" id="KW-0472">Membrane</keyword>
<evidence type="ECO:0000313" key="3">
    <source>
        <dbReference type="Proteomes" id="UP001194714"/>
    </source>
</evidence>
<dbReference type="Proteomes" id="UP001194714">
    <property type="component" value="Unassembled WGS sequence"/>
</dbReference>
<evidence type="ECO:0000313" key="2">
    <source>
        <dbReference type="EMBL" id="MBF5059319.1"/>
    </source>
</evidence>
<keyword evidence="1" id="KW-0812">Transmembrane</keyword>
<dbReference type="EMBL" id="JAAEJV010000017">
    <property type="protein sequence ID" value="MBF5059319.1"/>
    <property type="molecule type" value="Genomic_DNA"/>
</dbReference>
<sequence length="789" mass="91691">MFKMLDFLRRYQRYFFIVIAIVIVISFSFFGTQATLNAPQKIKDRPIGQAVDGSKIMERKVGQMSRFLSTDRSDFSLVERGAMPNYFNDGVIRKDLLGTGVGILLVNAYFNDLKKELEERMIRHKEFRPYCHPTAPFISAQNLWAQVLPAQKTNLERFLNEVEEMNPDTFALLVDLYLGESAFPPSTLREYLMFQQKHYDWIEEDPSLARANLNLFQCRHVQDWFGSRFVELSAQFIINAALIAKERGYKVSYEEARVDLIRHGYESLQAVMRKMEISEEEIANLWKQQLHVLGMSEKEAVEAWQQVMLFRRLFKDVGGAVFVDPHVYQTFYSFASKTADADLYHLPKELEIKDFCALMKLEFYLDQVAKNREAGVMLPQNFDEIAVIKKRCPELVEKRFLVEIAEVSIGEIALSVSLKETWEWQLEKENYELLEKEFPKLAVKNGTDEESYFAALESLEPELRNQIDTFSRKALVRTHPKWIENALDQKHMTLRKLSFSKEEELSHLLSVAALKGELEVNPEALEARRKLELYTADGEVYCRFHVLDRDLNETVLSFAEAEERGILDSLLEAHLEEAYPTERKKNPPLFKTEGGEWKPFPEVRTDVGRYVYADLLKNIEAAVVKLRVQLPGDRYEDLDGFYPHYRLFSHMYTAEREIRRLGDESLFLKGKALPSEEGRLPNKEPLDTQWALIKENKVFKNHEKSPWFDSEIFAMVEQSWSGVKASERGDLFFFQLKEKAVPSGNFETEMEQGQAILSKEAECSLMAEVVDRLKQTEAIHLSYDRAQRS</sequence>